<evidence type="ECO:0000256" key="2">
    <source>
        <dbReference type="ARBA" id="ARBA00010663"/>
    </source>
</evidence>
<evidence type="ECO:0000256" key="9">
    <source>
        <dbReference type="ARBA" id="ARBA00023170"/>
    </source>
</evidence>
<dbReference type="GO" id="GO:0004993">
    <property type="term" value="F:G protein-coupled serotonin receptor activity"/>
    <property type="evidence" value="ECO:0007669"/>
    <property type="project" value="TreeGrafter"/>
</dbReference>
<evidence type="ECO:0000259" key="13">
    <source>
        <dbReference type="PROSITE" id="PS50262"/>
    </source>
</evidence>
<feature type="transmembrane region" description="Helical" evidence="12">
    <location>
        <begin position="504"/>
        <end position="529"/>
    </location>
</feature>
<dbReference type="PROSITE" id="PS50262">
    <property type="entry name" value="G_PROTEIN_RECEP_F1_2"/>
    <property type="match status" value="1"/>
</dbReference>
<dbReference type="FunFam" id="1.20.1070.10:FF:000367">
    <property type="entry name" value="Serotonin receptor 5-HT2 subtype"/>
    <property type="match status" value="1"/>
</dbReference>
<dbReference type="PANTHER" id="PTHR24247">
    <property type="entry name" value="5-HYDROXYTRYPTAMINE RECEPTOR"/>
    <property type="match status" value="1"/>
</dbReference>
<dbReference type="GO" id="GO:0007210">
    <property type="term" value="P:serotonin receptor signaling pathway"/>
    <property type="evidence" value="ECO:0007669"/>
    <property type="project" value="TreeGrafter"/>
</dbReference>
<feature type="transmembrane region" description="Helical" evidence="12">
    <location>
        <begin position="468"/>
        <end position="492"/>
    </location>
</feature>
<dbReference type="GO" id="GO:0007268">
    <property type="term" value="P:chemical synaptic transmission"/>
    <property type="evidence" value="ECO:0007669"/>
    <property type="project" value="TreeGrafter"/>
</dbReference>
<dbReference type="CDD" id="cd15052">
    <property type="entry name" value="7tmA_5-HT2"/>
    <property type="match status" value="1"/>
</dbReference>
<dbReference type="PANTHER" id="PTHR24247:SF228">
    <property type="entry name" value="5-HYDROXYTRYPTAMINE (SEROTONIN) RECEPTOR 2A, ISOFORM B"/>
    <property type="match status" value="1"/>
</dbReference>
<feature type="compositionally biased region" description="Pro residues" evidence="11">
    <location>
        <begin position="104"/>
        <end position="113"/>
    </location>
</feature>
<feature type="transmembrane region" description="Helical" evidence="12">
    <location>
        <begin position="771"/>
        <end position="793"/>
    </location>
</feature>
<feature type="transmembrane region" description="Helical" evidence="12">
    <location>
        <begin position="589"/>
        <end position="610"/>
    </location>
</feature>
<keyword evidence="9" id="KW-0675">Receptor</keyword>
<evidence type="ECO:0000256" key="8">
    <source>
        <dbReference type="ARBA" id="ARBA00023157"/>
    </source>
</evidence>
<feature type="transmembrane region" description="Helical" evidence="12">
    <location>
        <begin position="550"/>
        <end position="569"/>
    </location>
</feature>
<reference evidence="14 15" key="1">
    <citation type="submission" date="2023-03" db="EMBL/GenBank/DDBJ databases">
        <title>High-quality genome of Scylla paramamosain provides insights in environmental adaptation.</title>
        <authorList>
            <person name="Zhang L."/>
        </authorList>
    </citation>
    <scope>NUCLEOTIDE SEQUENCE [LARGE SCALE GENOMIC DNA]</scope>
    <source>
        <strain evidence="14">LZ_2023a</strain>
        <tissue evidence="14">Muscle</tissue>
    </source>
</reference>
<dbReference type="GO" id="GO:0045202">
    <property type="term" value="C:synapse"/>
    <property type="evidence" value="ECO:0007669"/>
    <property type="project" value="GOC"/>
</dbReference>
<protein>
    <recommendedName>
        <fullName evidence="13">G-protein coupled receptors family 1 profile domain-containing protein</fullName>
    </recommendedName>
</protein>
<feature type="compositionally biased region" description="Polar residues" evidence="11">
    <location>
        <begin position="1"/>
        <end position="10"/>
    </location>
</feature>
<dbReference type="InterPro" id="IPR000276">
    <property type="entry name" value="GPCR_Rhodpsn"/>
</dbReference>
<dbReference type="Gene3D" id="1.20.1070.10">
    <property type="entry name" value="Rhodopsin 7-helix transmembrane proteins"/>
    <property type="match status" value="1"/>
</dbReference>
<keyword evidence="4 12" id="KW-0812">Transmembrane</keyword>
<keyword evidence="10" id="KW-0807">Transducer</keyword>
<dbReference type="GO" id="GO:0007187">
    <property type="term" value="P:G protein-coupled receptor signaling pathway, coupled to cyclic nucleotide second messenger"/>
    <property type="evidence" value="ECO:0007669"/>
    <property type="project" value="TreeGrafter"/>
</dbReference>
<comment type="similarity">
    <text evidence="2">Belongs to the G-protein coupled receptor 1 family.</text>
</comment>
<dbReference type="InterPro" id="IPR017452">
    <property type="entry name" value="GPCR_Rhodpsn_7TM"/>
</dbReference>
<keyword evidence="6" id="KW-0297">G-protein coupled receptor</keyword>
<keyword evidence="5 12" id="KW-1133">Transmembrane helix</keyword>
<sequence length="870" mass="95342">MPRGATQATQGLVLASRTTRPLRPKPPNAATLVLNRRKVSLDQTRQVSPEEAEGDCFISPSPVAARGRLLLCVPRVAGDANRGSEVKAERRDHNLTELPLATPRTPPPRPVPGSPGLLASTQRLKLGRPLTPARKLNNLRYRTQEFKICHRLAQEHNAVGVRRAALLDIWLNKKRRTNSSALHTAVTLLPQEAVPGDGHHDALAPHLDGSHARTYDSGGDPLDWVGGELGAECVWSEVEDNSTSLAEGELTFQCNDMLDVVSPSAPCWVTTLRDCLRADRISAGDPLGYNTTLSSEAGTTHACVTCLRENSSNFWVLRFNMTENVFSSLLSYGSELLCSLGSCSSPVCDTMGALPTTAQPAPPSPNTSLPILPVPSLPPTTTIPPLQIAHCHLPEVAQAGNPTPFNLSHGDAFPNATAAGVAGGDGYEYDFSFLFLAMFILAGGIGNILVCLAICLERRLHNVTNYFLMSLAVADLLVSLVVMPFGAIAGFLGYWPFGLVWCNIYVTCDVLACTSSIMHMCTISLGRYLGIRNPLKTRSSSKKTVGVKVVLVWLLAMLVTSMITVLGIIDTTNIMPEDYVCAINNQTFFIFGSLCAFYIPMVIMVISYALTVHLLRKKAKFACDAPAGKARTMGRYRSVRRKPQQPPHSFTFTPRASYRGTFANGHTTHYEFSNIHKCEQATQTPESIARETRNFKLKALRLQLVGTTSWHLRFLPSRKRDALAANAVANEQKASKVLGLVFFAFVICWTPFFILNIYFAACPDCKVSDHLANVCLWLGYVSSTINPIIYTIFNRTFKSAFIKILKCDYNFDHRHVRSHSMSDNMTGAYGGPTPSAVATPCSIRTLSTYVKSPSYQHALTTHNQEEEHEC</sequence>
<evidence type="ECO:0000256" key="3">
    <source>
        <dbReference type="ARBA" id="ARBA00022475"/>
    </source>
</evidence>
<dbReference type="Pfam" id="PF00001">
    <property type="entry name" value="7tm_1"/>
    <property type="match status" value="1"/>
</dbReference>
<dbReference type="PRINTS" id="PR00237">
    <property type="entry name" value="GPCRRHODOPSN"/>
</dbReference>
<evidence type="ECO:0000256" key="10">
    <source>
        <dbReference type="ARBA" id="ARBA00023224"/>
    </source>
</evidence>
<dbReference type="GO" id="GO:0030594">
    <property type="term" value="F:neurotransmitter receptor activity"/>
    <property type="evidence" value="ECO:0007669"/>
    <property type="project" value="TreeGrafter"/>
</dbReference>
<comment type="subcellular location">
    <subcellularLocation>
        <location evidence="1">Cell membrane</location>
        <topology evidence="1">Multi-pass membrane protein</topology>
    </subcellularLocation>
</comment>
<feature type="region of interest" description="Disordered" evidence="11">
    <location>
        <begin position="1"/>
        <end position="27"/>
    </location>
</feature>
<feature type="transmembrane region" description="Helical" evidence="12">
    <location>
        <begin position="737"/>
        <end position="759"/>
    </location>
</feature>
<feature type="compositionally biased region" description="Basic and acidic residues" evidence="11">
    <location>
        <begin position="82"/>
        <end position="95"/>
    </location>
</feature>
<dbReference type="AlphaFoldDB" id="A0AAW0TS25"/>
<dbReference type="SUPFAM" id="SSF81321">
    <property type="entry name" value="Family A G protein-coupled receptor-like"/>
    <property type="match status" value="1"/>
</dbReference>
<feature type="region of interest" description="Disordered" evidence="11">
    <location>
        <begin position="81"/>
        <end position="113"/>
    </location>
</feature>
<comment type="caution">
    <text evidence="14">The sequence shown here is derived from an EMBL/GenBank/DDBJ whole genome shotgun (WGS) entry which is preliminary data.</text>
</comment>
<dbReference type="Proteomes" id="UP001487740">
    <property type="component" value="Unassembled WGS sequence"/>
</dbReference>
<keyword evidence="3" id="KW-1003">Cell membrane</keyword>
<evidence type="ECO:0000256" key="6">
    <source>
        <dbReference type="ARBA" id="ARBA00023040"/>
    </source>
</evidence>
<gene>
    <name evidence="14" type="ORF">O3P69_010165</name>
</gene>
<keyword evidence="15" id="KW-1185">Reference proteome</keyword>
<accession>A0AAW0TS25</accession>
<evidence type="ECO:0000256" key="5">
    <source>
        <dbReference type="ARBA" id="ARBA00022989"/>
    </source>
</evidence>
<evidence type="ECO:0000313" key="14">
    <source>
        <dbReference type="EMBL" id="KAK8390290.1"/>
    </source>
</evidence>
<evidence type="ECO:0000256" key="1">
    <source>
        <dbReference type="ARBA" id="ARBA00004651"/>
    </source>
</evidence>
<evidence type="ECO:0000256" key="7">
    <source>
        <dbReference type="ARBA" id="ARBA00023136"/>
    </source>
</evidence>
<keyword evidence="8" id="KW-1015">Disulfide bond</keyword>
<proteinExistence type="inferred from homology"/>
<dbReference type="GO" id="GO:0005886">
    <property type="term" value="C:plasma membrane"/>
    <property type="evidence" value="ECO:0007669"/>
    <property type="project" value="UniProtKB-SubCell"/>
</dbReference>
<dbReference type="GO" id="GO:0030425">
    <property type="term" value="C:dendrite"/>
    <property type="evidence" value="ECO:0007669"/>
    <property type="project" value="TreeGrafter"/>
</dbReference>
<organism evidence="14 15">
    <name type="scientific">Scylla paramamosain</name>
    <name type="common">Mud crab</name>
    <dbReference type="NCBI Taxonomy" id="85552"/>
    <lineage>
        <taxon>Eukaryota</taxon>
        <taxon>Metazoa</taxon>
        <taxon>Ecdysozoa</taxon>
        <taxon>Arthropoda</taxon>
        <taxon>Crustacea</taxon>
        <taxon>Multicrustacea</taxon>
        <taxon>Malacostraca</taxon>
        <taxon>Eumalacostraca</taxon>
        <taxon>Eucarida</taxon>
        <taxon>Decapoda</taxon>
        <taxon>Pleocyemata</taxon>
        <taxon>Brachyura</taxon>
        <taxon>Eubrachyura</taxon>
        <taxon>Portunoidea</taxon>
        <taxon>Portunidae</taxon>
        <taxon>Portuninae</taxon>
        <taxon>Scylla</taxon>
    </lineage>
</organism>
<name>A0AAW0TS25_SCYPA</name>
<dbReference type="EMBL" id="JARAKH010000025">
    <property type="protein sequence ID" value="KAK8390290.1"/>
    <property type="molecule type" value="Genomic_DNA"/>
</dbReference>
<keyword evidence="7 12" id="KW-0472">Membrane</keyword>
<evidence type="ECO:0000256" key="11">
    <source>
        <dbReference type="SAM" id="MobiDB-lite"/>
    </source>
</evidence>
<evidence type="ECO:0000256" key="12">
    <source>
        <dbReference type="SAM" id="Phobius"/>
    </source>
</evidence>
<dbReference type="SMART" id="SM01381">
    <property type="entry name" value="7TM_GPCR_Srsx"/>
    <property type="match status" value="1"/>
</dbReference>
<evidence type="ECO:0000256" key="4">
    <source>
        <dbReference type="ARBA" id="ARBA00022692"/>
    </source>
</evidence>
<feature type="transmembrane region" description="Helical" evidence="12">
    <location>
        <begin position="433"/>
        <end position="456"/>
    </location>
</feature>
<evidence type="ECO:0000313" key="15">
    <source>
        <dbReference type="Proteomes" id="UP001487740"/>
    </source>
</evidence>
<feature type="domain" description="G-protein coupled receptors family 1 profile" evidence="13">
    <location>
        <begin position="446"/>
        <end position="790"/>
    </location>
</feature>
<dbReference type="FunFam" id="1.20.1070.10:FF:000523">
    <property type="entry name" value="5-hydroxytryptamine receptor 2B"/>
    <property type="match status" value="1"/>
</dbReference>
<dbReference type="GO" id="GO:0051378">
    <property type="term" value="F:serotonin binding"/>
    <property type="evidence" value="ECO:0007669"/>
    <property type="project" value="TreeGrafter"/>
</dbReference>